<proteinExistence type="predicted"/>
<comment type="caution">
    <text evidence="3">The sequence shown here is derived from an EMBL/GenBank/DDBJ whole genome shotgun (WGS) entry which is preliminary data.</text>
</comment>
<feature type="domain" description="Fibronectin type-III" evidence="2">
    <location>
        <begin position="289"/>
        <end position="373"/>
    </location>
</feature>
<dbReference type="CDD" id="cd00063">
    <property type="entry name" value="FN3"/>
    <property type="match status" value="4"/>
</dbReference>
<gene>
    <name evidence="3" type="ORF">LTLLF_198725</name>
</gene>
<feature type="domain" description="Fibronectin type-III" evidence="2">
    <location>
        <begin position="203"/>
        <end position="288"/>
    </location>
</feature>
<dbReference type="SUPFAM" id="SSF49265">
    <property type="entry name" value="Fibronectin type III"/>
    <property type="match status" value="4"/>
</dbReference>
<keyword evidence="1" id="KW-0732">Signal</keyword>
<feature type="domain" description="Fibronectin type-III" evidence="2">
    <location>
        <begin position="374"/>
        <end position="459"/>
    </location>
</feature>
<dbReference type="InterPro" id="IPR003961">
    <property type="entry name" value="FN3_dom"/>
</dbReference>
<dbReference type="InterPro" id="IPR013783">
    <property type="entry name" value="Ig-like_fold"/>
</dbReference>
<sequence length="775" mass="82102">MAGRLEKCSSLMGFALLCLKMVTSSKTAPEIPTIDQAYSKLSNSITVEWTAVPGATSYLLTAEDGDTVIETMVASSPGTVTGLKAATLYRITIRSISASGQSQASSPKQAKTVLAAPVLEVGSPSPDSILVRWDAVYMAIGFSVSVMRANGLGRIWKENTTNTSLTFSSLDAGTLYTIKAYAWNANGVPGDDSTCNQRTSPRAPANVQVLFDSGALKASVSWTPTEGAFNYTVLASSESSQRSCSTALSSCSLSSLQCGTEYLISVSASNDAGSSRSSSAATLKTVACAPGRVTIQEAPPGHLSVAWSNVELGDYYVAFVKSDDGLEVHCNTSLTRCHFLSECGFTYFISVFAYNTAGQSPLGDVFNYTTAPCCPSDISAVLVSSDRVEIAWSPVRGAELYETKAIAGYSVVECNDTAPACTLSALDCDTKYNITVYSFSEIRGSNLSCSSHYITTAPCSPEIKHISKDAFSTINVHWRSTNEGATYTVTAQGKKGLFQCSSTGETCMIGGLPCGSVFSVSAVAETQAGKSLPSYSVPLETVPCCPVGLTAVQVTQSIINVSWTIGTVAQTYVTVLESQMGQSKCHTHQNHCLLGCIACGINYTVALKAISPTGLTADCAYQSYSSSACCPLGVKLYRLGPNGIRIYWQASRGSANYSTDLHGSKGIFTCVPSAGLSFCDVTDIPCGDVYTVMVSPVAETGLKLTFCPKKIYSELRSSDGNKLLEHRTPVGTQNARRIGKAPSAFKGVIHTLYRQGKVKCVLSCREVPDDLCEER</sequence>
<name>A0A8J6FZE9_MICOH</name>
<feature type="domain" description="Fibronectin type-III" evidence="2">
    <location>
        <begin position="28"/>
        <end position="115"/>
    </location>
</feature>
<evidence type="ECO:0000313" key="3">
    <source>
        <dbReference type="EMBL" id="KAH0500908.1"/>
    </source>
</evidence>
<organism evidence="3 4">
    <name type="scientific">Microtus ochrogaster</name>
    <name type="common">Prairie vole</name>
    <dbReference type="NCBI Taxonomy" id="79684"/>
    <lineage>
        <taxon>Eukaryota</taxon>
        <taxon>Metazoa</taxon>
        <taxon>Chordata</taxon>
        <taxon>Craniata</taxon>
        <taxon>Vertebrata</taxon>
        <taxon>Euteleostomi</taxon>
        <taxon>Mammalia</taxon>
        <taxon>Eutheria</taxon>
        <taxon>Euarchontoglires</taxon>
        <taxon>Glires</taxon>
        <taxon>Rodentia</taxon>
        <taxon>Myomorpha</taxon>
        <taxon>Muroidea</taxon>
        <taxon>Cricetidae</taxon>
        <taxon>Arvicolinae</taxon>
        <taxon>Microtus</taxon>
    </lineage>
</organism>
<evidence type="ECO:0000259" key="2">
    <source>
        <dbReference type="PROSITE" id="PS50853"/>
    </source>
</evidence>
<dbReference type="PROSITE" id="PS50853">
    <property type="entry name" value="FN3"/>
    <property type="match status" value="5"/>
</dbReference>
<dbReference type="PANTHER" id="PTHR47135">
    <property type="entry name" value="FIBRONECTIN TYPE III DOMAIN-CONTAINING PROTEIN 7"/>
    <property type="match status" value="1"/>
</dbReference>
<evidence type="ECO:0000256" key="1">
    <source>
        <dbReference type="SAM" id="SignalP"/>
    </source>
</evidence>
<dbReference type="Proteomes" id="UP000710432">
    <property type="component" value="Unassembled WGS sequence"/>
</dbReference>
<feature type="chain" id="PRO_5035202015" evidence="1">
    <location>
        <begin position="28"/>
        <end position="775"/>
    </location>
</feature>
<dbReference type="EMBL" id="JAATJU010027000">
    <property type="protein sequence ID" value="KAH0500908.1"/>
    <property type="molecule type" value="Genomic_DNA"/>
</dbReference>
<feature type="signal peptide" evidence="1">
    <location>
        <begin position="1"/>
        <end position="27"/>
    </location>
</feature>
<evidence type="ECO:0000313" key="4">
    <source>
        <dbReference type="Proteomes" id="UP000710432"/>
    </source>
</evidence>
<dbReference type="SMART" id="SM00060">
    <property type="entry name" value="FN3"/>
    <property type="match status" value="7"/>
</dbReference>
<dbReference type="InterPro" id="IPR036116">
    <property type="entry name" value="FN3_sf"/>
</dbReference>
<feature type="domain" description="Fibronectin type-III" evidence="2">
    <location>
        <begin position="116"/>
        <end position="202"/>
    </location>
</feature>
<reference evidence="3" key="1">
    <citation type="submission" date="2020-03" db="EMBL/GenBank/DDBJ databases">
        <title>Studies in the Genomics of Life Span.</title>
        <authorList>
            <person name="Glass D."/>
        </authorList>
    </citation>
    <scope>NUCLEOTIDE SEQUENCE</scope>
    <source>
        <strain evidence="3">LTLLF</strain>
        <tissue evidence="3">Muscle</tissue>
    </source>
</reference>
<dbReference type="AlphaFoldDB" id="A0A8J6FZE9"/>
<dbReference type="Gene3D" id="2.60.40.10">
    <property type="entry name" value="Immunoglobulins"/>
    <property type="match status" value="4"/>
</dbReference>
<protein>
    <submittedName>
        <fullName evidence="3">Fibronectin type III domain-containing protein 7</fullName>
    </submittedName>
</protein>
<dbReference type="PANTHER" id="PTHR47135:SF1">
    <property type="entry name" value="FIBRONECTIN TYPE III DOMAIN-CONTAINING PROTEIN 7"/>
    <property type="match status" value="1"/>
</dbReference>
<dbReference type="Pfam" id="PF00041">
    <property type="entry name" value="fn3"/>
    <property type="match status" value="2"/>
</dbReference>
<accession>A0A8J6FZE9</accession>